<feature type="transmembrane region" description="Helical" evidence="2">
    <location>
        <begin position="7"/>
        <end position="25"/>
    </location>
</feature>
<name>A0ABD3QU74_9STRA</name>
<evidence type="ECO:0000313" key="3">
    <source>
        <dbReference type="EMBL" id="KAL3803934.1"/>
    </source>
</evidence>
<keyword evidence="2" id="KW-0812">Transmembrane</keyword>
<feature type="transmembrane region" description="Helical" evidence="2">
    <location>
        <begin position="31"/>
        <end position="51"/>
    </location>
</feature>
<dbReference type="Proteomes" id="UP001530400">
    <property type="component" value="Unassembled WGS sequence"/>
</dbReference>
<accession>A0ABD3QU74</accession>
<reference evidence="3 4" key="1">
    <citation type="submission" date="2024-10" db="EMBL/GenBank/DDBJ databases">
        <title>Updated reference genomes for cyclostephanoid diatoms.</title>
        <authorList>
            <person name="Roberts W.R."/>
            <person name="Alverson A.J."/>
        </authorList>
    </citation>
    <scope>NUCLEOTIDE SEQUENCE [LARGE SCALE GENOMIC DNA]</scope>
    <source>
        <strain evidence="3 4">AJA010-31</strain>
    </source>
</reference>
<keyword evidence="2" id="KW-0472">Membrane</keyword>
<keyword evidence="2" id="KW-1133">Transmembrane helix</keyword>
<evidence type="ECO:0008006" key="5">
    <source>
        <dbReference type="Google" id="ProtNLM"/>
    </source>
</evidence>
<keyword evidence="4" id="KW-1185">Reference proteome</keyword>
<evidence type="ECO:0000256" key="2">
    <source>
        <dbReference type="SAM" id="Phobius"/>
    </source>
</evidence>
<dbReference type="AlphaFoldDB" id="A0ABD3QU74"/>
<dbReference type="EMBL" id="JALLPJ020000061">
    <property type="protein sequence ID" value="KAL3803934.1"/>
    <property type="molecule type" value="Genomic_DNA"/>
</dbReference>
<organism evidence="3 4">
    <name type="scientific">Cyclotella atomus</name>
    <dbReference type="NCBI Taxonomy" id="382360"/>
    <lineage>
        <taxon>Eukaryota</taxon>
        <taxon>Sar</taxon>
        <taxon>Stramenopiles</taxon>
        <taxon>Ochrophyta</taxon>
        <taxon>Bacillariophyta</taxon>
        <taxon>Coscinodiscophyceae</taxon>
        <taxon>Thalassiosirophycidae</taxon>
        <taxon>Stephanodiscales</taxon>
        <taxon>Stephanodiscaceae</taxon>
        <taxon>Cyclotella</taxon>
    </lineage>
</organism>
<comment type="caution">
    <text evidence="3">The sequence shown here is derived from an EMBL/GenBank/DDBJ whole genome shotgun (WGS) entry which is preliminary data.</text>
</comment>
<gene>
    <name evidence="3" type="ORF">ACHAWO_013737</name>
</gene>
<protein>
    <recommendedName>
        <fullName evidence="5">P-type ATPase C-terminal domain-containing protein</fullName>
    </recommendedName>
</protein>
<evidence type="ECO:0000313" key="4">
    <source>
        <dbReference type="Proteomes" id="UP001530400"/>
    </source>
</evidence>
<sequence>MVFNQALWFVGAFYFTWVPFLEYMWSAGTGYDIYGLTLAAATVIPLQVGIFQRYHLYAVQILERYQIQFPTANYSPEEASPGKVPWANEAVFSLGKVQPGHNSILSKAAPSEAPANITNDGKGSDSSHELTNADAVDEPNL</sequence>
<proteinExistence type="predicted"/>
<evidence type="ECO:0000256" key="1">
    <source>
        <dbReference type="SAM" id="MobiDB-lite"/>
    </source>
</evidence>
<feature type="region of interest" description="Disordered" evidence="1">
    <location>
        <begin position="103"/>
        <end position="141"/>
    </location>
</feature>